<gene>
    <name evidence="1" type="ORF">GCM10009827_100170</name>
</gene>
<comment type="caution">
    <text evidence="1">The sequence shown here is derived from an EMBL/GenBank/DDBJ whole genome shotgun (WGS) entry which is preliminary data.</text>
</comment>
<evidence type="ECO:0000313" key="1">
    <source>
        <dbReference type="EMBL" id="GAA1562613.1"/>
    </source>
</evidence>
<dbReference type="EMBL" id="BAAAQD010000032">
    <property type="protein sequence ID" value="GAA1562613.1"/>
    <property type="molecule type" value="Genomic_DNA"/>
</dbReference>
<evidence type="ECO:0000313" key="2">
    <source>
        <dbReference type="Proteomes" id="UP001501470"/>
    </source>
</evidence>
<reference evidence="2" key="1">
    <citation type="journal article" date="2019" name="Int. J. Syst. Evol. Microbiol.">
        <title>The Global Catalogue of Microorganisms (GCM) 10K type strain sequencing project: providing services to taxonomists for standard genome sequencing and annotation.</title>
        <authorList>
            <consortium name="The Broad Institute Genomics Platform"/>
            <consortium name="The Broad Institute Genome Sequencing Center for Infectious Disease"/>
            <person name="Wu L."/>
            <person name="Ma J."/>
        </authorList>
    </citation>
    <scope>NUCLEOTIDE SEQUENCE [LARGE SCALE GENOMIC DNA]</scope>
    <source>
        <strain evidence="2">JCM 15933</strain>
    </source>
</reference>
<sequence length="93" mass="10064">MALAVVTVAPSLAPPKRRIQVLAGAEVRSGRRDMHEMTGADIDVAGERHWLRLSCPGCRGWLGVPGEVPPGMAAQLVARRIDAFVQRHARCGR</sequence>
<accession>A0ABP4NIZ9</accession>
<protein>
    <submittedName>
        <fullName evidence="1">Uncharacterized protein</fullName>
    </submittedName>
</protein>
<proteinExistence type="predicted"/>
<organism evidence="1 2">
    <name type="scientific">Dactylosporangium maewongense</name>
    <dbReference type="NCBI Taxonomy" id="634393"/>
    <lineage>
        <taxon>Bacteria</taxon>
        <taxon>Bacillati</taxon>
        <taxon>Actinomycetota</taxon>
        <taxon>Actinomycetes</taxon>
        <taxon>Micromonosporales</taxon>
        <taxon>Micromonosporaceae</taxon>
        <taxon>Dactylosporangium</taxon>
    </lineage>
</organism>
<dbReference type="Proteomes" id="UP001501470">
    <property type="component" value="Unassembled WGS sequence"/>
</dbReference>
<keyword evidence="2" id="KW-1185">Reference proteome</keyword>
<name>A0ABP4NIZ9_9ACTN</name>